<evidence type="ECO:0008006" key="4">
    <source>
        <dbReference type="Google" id="ProtNLM"/>
    </source>
</evidence>
<sequence>MSEDQKPQSQSDFFSDLMFGRPPQAAEQEQQENIDDESEQQPFSNTSQENKQPDQLESIFALVQSLAPVIDKLGPIAAAISSYMKQNKKDTDDKKNNLSNNKNAND</sequence>
<accession>A0A1X9MH85</accession>
<feature type="compositionally biased region" description="Basic and acidic residues" evidence="1">
    <location>
        <begin position="87"/>
        <end position="96"/>
    </location>
</feature>
<proteinExistence type="predicted"/>
<feature type="compositionally biased region" description="Low complexity" evidence="1">
    <location>
        <begin position="97"/>
        <end position="106"/>
    </location>
</feature>
<keyword evidence="3" id="KW-1185">Reference proteome</keyword>
<reference evidence="2 3" key="1">
    <citation type="submission" date="2017-04" db="EMBL/GenBank/DDBJ databases">
        <title>Bacillus krulwichiae AM31D Genome sequencing and assembly.</title>
        <authorList>
            <person name="Krulwich T.A."/>
            <person name="Anastor L."/>
            <person name="Ehrlich R."/>
            <person name="Ehrlich G.D."/>
            <person name="Janto B."/>
        </authorList>
    </citation>
    <scope>NUCLEOTIDE SEQUENCE [LARGE SCALE GENOMIC DNA]</scope>
    <source>
        <strain evidence="2 3">AM31D</strain>
    </source>
</reference>
<dbReference type="EMBL" id="CP020814">
    <property type="protein sequence ID" value="ARK31493.1"/>
    <property type="molecule type" value="Genomic_DNA"/>
</dbReference>
<dbReference type="AlphaFoldDB" id="A0A1X9MH85"/>
<evidence type="ECO:0000313" key="2">
    <source>
        <dbReference type="EMBL" id="ARK31493.1"/>
    </source>
</evidence>
<evidence type="ECO:0000256" key="1">
    <source>
        <dbReference type="SAM" id="MobiDB-lite"/>
    </source>
</evidence>
<organism evidence="2 3">
    <name type="scientific">Halalkalibacter krulwichiae</name>
    <dbReference type="NCBI Taxonomy" id="199441"/>
    <lineage>
        <taxon>Bacteria</taxon>
        <taxon>Bacillati</taxon>
        <taxon>Bacillota</taxon>
        <taxon>Bacilli</taxon>
        <taxon>Bacillales</taxon>
        <taxon>Bacillaceae</taxon>
        <taxon>Halalkalibacter</taxon>
    </lineage>
</organism>
<feature type="compositionally biased region" description="Acidic residues" evidence="1">
    <location>
        <begin position="29"/>
        <end position="39"/>
    </location>
</feature>
<dbReference type="KEGG" id="bkw:BkAM31D_17520"/>
<feature type="region of interest" description="Disordered" evidence="1">
    <location>
        <begin position="1"/>
        <end position="53"/>
    </location>
</feature>
<dbReference type="STRING" id="199441.BkAM31D_17520"/>
<evidence type="ECO:0000313" key="3">
    <source>
        <dbReference type="Proteomes" id="UP000193006"/>
    </source>
</evidence>
<dbReference type="Proteomes" id="UP000193006">
    <property type="component" value="Chromosome"/>
</dbReference>
<protein>
    <recommendedName>
        <fullName evidence="4">YqfQ-like protein</fullName>
    </recommendedName>
</protein>
<gene>
    <name evidence="2" type="ORF">BkAM31D_17520</name>
</gene>
<name>A0A1X9MH85_9BACI</name>
<dbReference type="RefSeq" id="WP_066152850.1">
    <property type="nucleotide sequence ID" value="NZ_CP020814.1"/>
</dbReference>
<feature type="compositionally biased region" description="Polar residues" evidence="1">
    <location>
        <begin position="42"/>
        <end position="53"/>
    </location>
</feature>
<feature type="region of interest" description="Disordered" evidence="1">
    <location>
        <begin position="84"/>
        <end position="106"/>
    </location>
</feature>